<dbReference type="PANTHER" id="PTHR22550">
    <property type="entry name" value="SPORE GERMINATION PROTEIN"/>
    <property type="match status" value="1"/>
</dbReference>
<feature type="domain" description="VWFA" evidence="3">
    <location>
        <begin position="98"/>
        <end position="293"/>
    </location>
</feature>
<keyword evidence="2" id="KW-0812">Transmembrane</keyword>
<feature type="transmembrane region" description="Helical" evidence="2">
    <location>
        <begin position="12"/>
        <end position="29"/>
    </location>
</feature>
<dbReference type="PROSITE" id="PS50293">
    <property type="entry name" value="TPR_REGION"/>
    <property type="match status" value="1"/>
</dbReference>
<evidence type="ECO:0000313" key="4">
    <source>
        <dbReference type="EMBL" id="VAW89166.1"/>
    </source>
</evidence>
<dbReference type="Gene3D" id="1.25.40.10">
    <property type="entry name" value="Tetratricopeptide repeat domain"/>
    <property type="match status" value="1"/>
</dbReference>
<feature type="compositionally biased region" description="Low complexity" evidence="1">
    <location>
        <begin position="458"/>
        <end position="527"/>
    </location>
</feature>
<dbReference type="PROSITE" id="PS50005">
    <property type="entry name" value="TPR"/>
    <property type="match status" value="1"/>
</dbReference>
<dbReference type="SMART" id="SM00028">
    <property type="entry name" value="TPR"/>
    <property type="match status" value="1"/>
</dbReference>
<evidence type="ECO:0000259" key="3">
    <source>
        <dbReference type="PROSITE" id="PS50234"/>
    </source>
</evidence>
<sequence>MTFAIDWQSLHLLRPWWLLALLPAFWLAWRSWRAQNRSSDWSKVVDAELLPHLLEGEQSTRRRFWPLLMLCGWVIATLAISGPAWQKLPQPLYMQESALVILLDLSRSMDANDLTPSRLTHARLKILDILAQRHEGQTGLVVYTDEAYVVSPLTDDNRTIANLVPALSSEVMPSQGSRLSVAIERANKLLDDAGFQNAQLLVVSDGVNDQRAFDLAQQLATQNRTLSTLAIGNQQGSPIPLSSGGFLKDSDGAIVISKADHASLQRIAALGGGRYTPLRHDGSDLTTLFPEELQPLDHGVESERQQSQQQWHDEGVWLLLPLLILAAFAFRRGWLFSVVFCVLLIQPQTSYALEWDHLWQSRDQQAANTMQLQQFQQAAEQFADPLWQASALYRAGDYQQAAELFSQYNTADSHYNRGNALAKAGQLPEAIAAYQAALEIDPKHQDSQFNLALLQSLMEQQQDQQSDSNQQGDEGEQQAGESQQQGEDGEPQSQPGEQSGEQSEQQPSSSQPSNSEENPNASESSAATEQNESTEEGDDTAQATQQTENKTGDESNAEQAQQAEPQESAQSESDAAAEEQAQYLQQWLRRIPDDPGGLLRRKFEQQHQQQQPQQREEHQPW</sequence>
<feature type="compositionally biased region" description="Low complexity" evidence="1">
    <location>
        <begin position="557"/>
        <end position="586"/>
    </location>
</feature>
<keyword evidence="2" id="KW-1133">Transmembrane helix</keyword>
<dbReference type="Pfam" id="PF13519">
    <property type="entry name" value="VWA_2"/>
    <property type="match status" value="1"/>
</dbReference>
<dbReference type="InterPro" id="IPR050768">
    <property type="entry name" value="UPF0353/GerABKA_families"/>
</dbReference>
<feature type="region of interest" description="Disordered" evidence="1">
    <location>
        <begin position="458"/>
        <end position="621"/>
    </location>
</feature>
<organism evidence="4">
    <name type="scientific">hydrothermal vent metagenome</name>
    <dbReference type="NCBI Taxonomy" id="652676"/>
    <lineage>
        <taxon>unclassified sequences</taxon>
        <taxon>metagenomes</taxon>
        <taxon>ecological metagenomes</taxon>
    </lineage>
</organism>
<dbReference type="AlphaFoldDB" id="A0A3B1A8L2"/>
<dbReference type="SUPFAM" id="SSF48452">
    <property type="entry name" value="TPR-like"/>
    <property type="match status" value="1"/>
</dbReference>
<dbReference type="EMBL" id="UOFP01000255">
    <property type="protein sequence ID" value="VAW89166.1"/>
    <property type="molecule type" value="Genomic_DNA"/>
</dbReference>
<dbReference type="PANTHER" id="PTHR22550:SF14">
    <property type="entry name" value="VWFA DOMAIN-CONTAINING PROTEIN"/>
    <property type="match status" value="1"/>
</dbReference>
<gene>
    <name evidence="4" type="ORF">MNBD_GAMMA18-2003</name>
</gene>
<dbReference type="InterPro" id="IPR036465">
    <property type="entry name" value="vWFA_dom_sf"/>
</dbReference>
<reference evidence="4" key="1">
    <citation type="submission" date="2018-06" db="EMBL/GenBank/DDBJ databases">
        <authorList>
            <person name="Zhirakovskaya E."/>
        </authorList>
    </citation>
    <scope>NUCLEOTIDE SEQUENCE</scope>
</reference>
<accession>A0A3B1A8L2</accession>
<protein>
    <submittedName>
        <fullName evidence="4">Aerotolerance protein BatB / Aerotolerance protein BatC</fullName>
    </submittedName>
</protein>
<dbReference type="InterPro" id="IPR011990">
    <property type="entry name" value="TPR-like_helical_dom_sf"/>
</dbReference>
<name>A0A3B1A8L2_9ZZZZ</name>
<dbReference type="Gene3D" id="3.40.50.410">
    <property type="entry name" value="von Willebrand factor, type A domain"/>
    <property type="match status" value="1"/>
</dbReference>
<evidence type="ECO:0000256" key="2">
    <source>
        <dbReference type="SAM" id="Phobius"/>
    </source>
</evidence>
<dbReference type="Pfam" id="PF00515">
    <property type="entry name" value="TPR_1"/>
    <property type="match status" value="1"/>
</dbReference>
<dbReference type="SMART" id="SM00327">
    <property type="entry name" value="VWA"/>
    <property type="match status" value="1"/>
</dbReference>
<proteinExistence type="predicted"/>
<evidence type="ECO:0000256" key="1">
    <source>
        <dbReference type="SAM" id="MobiDB-lite"/>
    </source>
</evidence>
<dbReference type="SUPFAM" id="SSF53300">
    <property type="entry name" value="vWA-like"/>
    <property type="match status" value="1"/>
</dbReference>
<feature type="transmembrane region" description="Helical" evidence="2">
    <location>
        <begin position="64"/>
        <end position="85"/>
    </location>
</feature>
<keyword evidence="2" id="KW-0472">Membrane</keyword>
<dbReference type="PROSITE" id="PS50234">
    <property type="entry name" value="VWFA"/>
    <property type="match status" value="1"/>
</dbReference>
<dbReference type="InterPro" id="IPR002035">
    <property type="entry name" value="VWF_A"/>
</dbReference>
<dbReference type="InterPro" id="IPR019734">
    <property type="entry name" value="TPR_rpt"/>
</dbReference>